<comment type="caution">
    <text evidence="1">The sequence shown here is derived from an EMBL/GenBank/DDBJ whole genome shotgun (WGS) entry which is preliminary data.</text>
</comment>
<organism evidence="1 2">
    <name type="scientific">Microbacterium insulae</name>
    <dbReference type="NCBI Taxonomy" id="483014"/>
    <lineage>
        <taxon>Bacteria</taxon>
        <taxon>Bacillati</taxon>
        <taxon>Actinomycetota</taxon>
        <taxon>Actinomycetes</taxon>
        <taxon>Micrococcales</taxon>
        <taxon>Microbacteriaceae</taxon>
        <taxon>Microbacterium</taxon>
    </lineage>
</organism>
<dbReference type="InterPro" id="IPR014825">
    <property type="entry name" value="DNA_alkylation"/>
</dbReference>
<reference evidence="2" key="1">
    <citation type="journal article" date="2019" name="Int. J. Syst. Evol. Microbiol.">
        <title>The Global Catalogue of Microorganisms (GCM) 10K type strain sequencing project: providing services to taxonomists for standard genome sequencing and annotation.</title>
        <authorList>
            <consortium name="The Broad Institute Genomics Platform"/>
            <consortium name="The Broad Institute Genome Sequencing Center for Infectious Disease"/>
            <person name="Wu L."/>
            <person name="Ma J."/>
        </authorList>
    </citation>
    <scope>NUCLEOTIDE SEQUENCE [LARGE SCALE GENOMIC DNA]</scope>
    <source>
        <strain evidence="2">CCUG 54523</strain>
    </source>
</reference>
<protein>
    <submittedName>
        <fullName evidence="1">DNA alkylation repair protein</fullName>
    </submittedName>
</protein>
<accession>A0ABW3AH94</accession>
<sequence length="377" mass="41154">MDELLDPAVVGRLRCSLMSVAPGLKLSALEEAENLVPGRRLRDRVDVVRDALLEDIPSGFGAAASVVRDVLTAPQFAGWMIWPVSEFVAARAIASGSTDDFDAAMDVLAQLTIPLSSEFAVRDLLNARPERGLGIMRTWTGHENEHVRRLATEGSRAYLPWAKRVPWLITQPDATRGIVNALYRDPAEYVRRSVANHLNDLSRVDPALVAQIAQTWHAESDEHTPWVLRHGLRTLIKRADPEALALLGYTGNSLRVSRPTLSAPNVAPGGVLEFAAVVTNDGSDAAAVAIDYSIGFLRANGDVRPKTFKLATRRLAPRESVVVRKTHSFRPITTRTYYPGRHFVTVQANGTLSPPADFTLQADIEHDPVVDQGGGLS</sequence>
<evidence type="ECO:0000313" key="2">
    <source>
        <dbReference type="Proteomes" id="UP001597055"/>
    </source>
</evidence>
<dbReference type="SUPFAM" id="SSF48371">
    <property type="entry name" value="ARM repeat"/>
    <property type="match status" value="1"/>
</dbReference>
<gene>
    <name evidence="1" type="ORF">ACFQ0P_05845</name>
</gene>
<dbReference type="Gene3D" id="1.25.40.290">
    <property type="entry name" value="ARM repeat domains"/>
    <property type="match status" value="1"/>
</dbReference>
<dbReference type="EMBL" id="JBHTII010000001">
    <property type="protein sequence ID" value="MFD0789914.1"/>
    <property type="molecule type" value="Genomic_DNA"/>
</dbReference>
<dbReference type="InterPro" id="IPR016024">
    <property type="entry name" value="ARM-type_fold"/>
</dbReference>
<dbReference type="RefSeq" id="WP_378772362.1">
    <property type="nucleotide sequence ID" value="NZ_JBHTII010000001.1"/>
</dbReference>
<keyword evidence="2" id="KW-1185">Reference proteome</keyword>
<dbReference type="Proteomes" id="UP001597055">
    <property type="component" value="Unassembled WGS sequence"/>
</dbReference>
<dbReference type="Pfam" id="PF08713">
    <property type="entry name" value="DNA_alkylation"/>
    <property type="match status" value="1"/>
</dbReference>
<evidence type="ECO:0000313" key="1">
    <source>
        <dbReference type="EMBL" id="MFD0789914.1"/>
    </source>
</evidence>
<proteinExistence type="predicted"/>
<name>A0ABW3AH94_9MICO</name>